<evidence type="ECO:0000313" key="1">
    <source>
        <dbReference type="EMBL" id="GAL29710.1"/>
    </source>
</evidence>
<reference evidence="2" key="2">
    <citation type="submission" date="2014-09" db="EMBL/GenBank/DDBJ databases">
        <authorList>
            <consortium name="NBRP consortium"/>
            <person name="Sawabe T."/>
            <person name="Meirelles P."/>
            <person name="Nakanishi M."/>
            <person name="Sayaka M."/>
            <person name="Hattori M."/>
            <person name="Ohkuma M."/>
        </authorList>
    </citation>
    <scope>NUCLEOTIDE SEQUENCE [LARGE SCALE GENOMIC DNA]</scope>
    <source>
        <strain evidence="2">JCM 19239</strain>
    </source>
</reference>
<protein>
    <submittedName>
        <fullName evidence="1">Uncharacterized protein</fullName>
    </submittedName>
</protein>
<reference evidence="2" key="1">
    <citation type="submission" date="2014-09" db="EMBL/GenBank/DDBJ databases">
        <title>Vibrio variabilis JCM 19239. (C206) whole genome shotgun sequence.</title>
        <authorList>
            <person name="Sawabe T."/>
            <person name="Meirelles P."/>
            <person name="Nakanishi M."/>
            <person name="Sayaka M."/>
            <person name="Hattori M."/>
            <person name="Ohkuma M."/>
        </authorList>
    </citation>
    <scope>NUCLEOTIDE SEQUENCE [LARGE SCALE GENOMIC DNA]</scope>
    <source>
        <strain evidence="2">JCM 19239</strain>
    </source>
</reference>
<evidence type="ECO:0000313" key="2">
    <source>
        <dbReference type="Proteomes" id="UP000029223"/>
    </source>
</evidence>
<comment type="caution">
    <text evidence="1">The sequence shown here is derived from an EMBL/GenBank/DDBJ whole genome shotgun (WGS) entry which is preliminary data.</text>
</comment>
<dbReference type="EMBL" id="BBMS01000071">
    <property type="protein sequence ID" value="GAL29710.1"/>
    <property type="molecule type" value="Genomic_DNA"/>
</dbReference>
<accession>A0ABQ0JLS0</accession>
<keyword evidence="2" id="KW-1185">Reference proteome</keyword>
<name>A0ABQ0JLS0_9VIBR</name>
<organism evidence="1 2">
    <name type="scientific">Vibrio variabilis</name>
    <dbReference type="NCBI Taxonomy" id="990271"/>
    <lineage>
        <taxon>Bacteria</taxon>
        <taxon>Pseudomonadati</taxon>
        <taxon>Pseudomonadota</taxon>
        <taxon>Gammaproteobacteria</taxon>
        <taxon>Vibrionales</taxon>
        <taxon>Vibrionaceae</taxon>
        <taxon>Vibrio</taxon>
    </lineage>
</organism>
<gene>
    <name evidence="1" type="ORF">JCM19239_6058</name>
</gene>
<proteinExistence type="predicted"/>
<sequence>MLSQYEKDGKSLSAFLDDLPMLFGKLDDEQTQRIISTVLSQHYAKGASDANR</sequence>
<dbReference type="Proteomes" id="UP000029223">
    <property type="component" value="Unassembled WGS sequence"/>
</dbReference>